<feature type="region of interest" description="Disordered" evidence="2">
    <location>
        <begin position="1"/>
        <end position="75"/>
    </location>
</feature>
<sequence>MPEEGKRCRYHGGATPKGKQWHRRQPPKKDASESQIRFKLKGFEIRDRKAEERRAAMSPDERAAHEQRRRAVQPKTALARYMERQARQAAVMLREIKEARSAATSAEKDALAARIAELERRAAELADRTLEDTENDLPEVFK</sequence>
<reference evidence="4" key="1">
    <citation type="journal article" date="2019" name="Int. J. Syst. Evol. Microbiol.">
        <title>The Global Catalogue of Microorganisms (GCM) 10K type strain sequencing project: providing services to taxonomists for standard genome sequencing and annotation.</title>
        <authorList>
            <consortium name="The Broad Institute Genomics Platform"/>
            <consortium name="The Broad Institute Genome Sequencing Center for Infectious Disease"/>
            <person name="Wu L."/>
            <person name="Ma J."/>
        </authorList>
    </citation>
    <scope>NUCLEOTIDE SEQUENCE [LARGE SCALE GENOMIC DNA]</scope>
    <source>
        <strain evidence="4">CCUG 66188</strain>
    </source>
</reference>
<comment type="caution">
    <text evidence="3">The sequence shown here is derived from an EMBL/GenBank/DDBJ whole genome shotgun (WGS) entry which is preliminary data.</text>
</comment>
<gene>
    <name evidence="3" type="ORF">ACFQFQ_17885</name>
</gene>
<accession>A0ABW2B5B5</accession>
<keyword evidence="1" id="KW-0175">Coiled coil</keyword>
<evidence type="ECO:0000313" key="4">
    <source>
        <dbReference type="Proteomes" id="UP001596353"/>
    </source>
</evidence>
<keyword evidence="4" id="KW-1185">Reference proteome</keyword>
<dbReference type="Proteomes" id="UP001596353">
    <property type="component" value="Unassembled WGS sequence"/>
</dbReference>
<name>A0ABW2B5B5_9RHOB</name>
<evidence type="ECO:0000256" key="1">
    <source>
        <dbReference type="SAM" id="Coils"/>
    </source>
</evidence>
<organism evidence="3 4">
    <name type="scientific">Sulfitobacter porphyrae</name>
    <dbReference type="NCBI Taxonomy" id="1246864"/>
    <lineage>
        <taxon>Bacteria</taxon>
        <taxon>Pseudomonadati</taxon>
        <taxon>Pseudomonadota</taxon>
        <taxon>Alphaproteobacteria</taxon>
        <taxon>Rhodobacterales</taxon>
        <taxon>Roseobacteraceae</taxon>
        <taxon>Sulfitobacter</taxon>
    </lineage>
</organism>
<feature type="compositionally biased region" description="Basic and acidic residues" evidence="2">
    <location>
        <begin position="41"/>
        <end position="66"/>
    </location>
</feature>
<evidence type="ECO:0000256" key="2">
    <source>
        <dbReference type="SAM" id="MobiDB-lite"/>
    </source>
</evidence>
<dbReference type="EMBL" id="JBHSWG010000001">
    <property type="protein sequence ID" value="MFC6760930.1"/>
    <property type="molecule type" value="Genomic_DNA"/>
</dbReference>
<proteinExistence type="predicted"/>
<feature type="coiled-coil region" evidence="1">
    <location>
        <begin position="82"/>
        <end position="135"/>
    </location>
</feature>
<protein>
    <submittedName>
        <fullName evidence="3">Uncharacterized protein</fullName>
    </submittedName>
</protein>
<evidence type="ECO:0000313" key="3">
    <source>
        <dbReference type="EMBL" id="MFC6760930.1"/>
    </source>
</evidence>